<dbReference type="RefSeq" id="WP_151915884.1">
    <property type="nucleotide sequence ID" value="NZ_RQSP01000002.1"/>
</dbReference>
<keyword evidence="2" id="KW-0732">Signal</keyword>
<evidence type="ECO:0000256" key="1">
    <source>
        <dbReference type="SAM" id="MobiDB-lite"/>
    </source>
</evidence>
<dbReference type="AlphaFoldDB" id="A0A5N5RN09"/>
<protein>
    <submittedName>
        <fullName evidence="3">Uncharacterized protein</fullName>
    </submittedName>
</protein>
<dbReference type="Proteomes" id="UP000326336">
    <property type="component" value="Unassembled WGS sequence"/>
</dbReference>
<dbReference type="EMBL" id="RQSP01000002">
    <property type="protein sequence ID" value="KAB5608513.1"/>
    <property type="molecule type" value="Genomic_DNA"/>
</dbReference>
<reference evidence="3 4" key="1">
    <citation type="journal article" date="2019" name="Int. J. Syst. Evol. Microbiol.">
        <title>Bifidobacterium jacchi sp. nov., isolated from the faeces of a baby common marmoset (Callithrix jacchus).</title>
        <authorList>
            <person name="Modesto M."/>
            <person name="Watanabe K."/>
            <person name="Arita M."/>
            <person name="Satti M."/>
            <person name="Oki K."/>
            <person name="Sciavilla P."/>
            <person name="Patavino C."/>
            <person name="Camma C."/>
            <person name="Michelini S."/>
            <person name="Sgorbati B."/>
            <person name="Mattarelli P."/>
        </authorList>
    </citation>
    <scope>NUCLEOTIDE SEQUENCE [LARGE SCALE GENOMIC DNA]</scope>
    <source>
        <strain evidence="3 4">MRM 9.3</strain>
    </source>
</reference>
<organism evidence="3 4">
    <name type="scientific">Bifidobacterium jacchi</name>
    <dbReference type="NCBI Taxonomy" id="2490545"/>
    <lineage>
        <taxon>Bacteria</taxon>
        <taxon>Bacillati</taxon>
        <taxon>Actinomycetota</taxon>
        <taxon>Actinomycetes</taxon>
        <taxon>Bifidobacteriales</taxon>
        <taxon>Bifidobacteriaceae</taxon>
        <taxon>Bifidobacterium</taxon>
    </lineage>
</organism>
<name>A0A5N5RN09_9BIFI</name>
<feature type="region of interest" description="Disordered" evidence="1">
    <location>
        <begin position="46"/>
        <end position="90"/>
    </location>
</feature>
<proteinExistence type="predicted"/>
<evidence type="ECO:0000313" key="3">
    <source>
        <dbReference type="EMBL" id="KAB5608513.1"/>
    </source>
</evidence>
<comment type="caution">
    <text evidence="3">The sequence shown here is derived from an EMBL/GenBank/DDBJ whole genome shotgun (WGS) entry which is preliminary data.</text>
</comment>
<feature type="signal peptide" evidence="2">
    <location>
        <begin position="1"/>
        <end position="29"/>
    </location>
</feature>
<feature type="non-terminal residue" evidence="3">
    <location>
        <position position="809"/>
    </location>
</feature>
<evidence type="ECO:0000313" key="4">
    <source>
        <dbReference type="Proteomes" id="UP000326336"/>
    </source>
</evidence>
<sequence>MKKQGFARLIAITAAVLMTVGGFATAAYAQPDSTPATSDATTAAGTSAVRTFRPSPTDTDTVDASKTGTAADDAKTADDAQTTGDAQATDATAAETSAKALPGVNTRLDGIDFYETALYGKADVKPLERFNLDSDVTAEFNVTDNIAKSFEKAIAATPKATVLTLKWTGTKEGDQAEAAENDQLVVTYSDFAKQSDGTFRAGKKLDLKKMKEYAATAVSFTYTGFGKQNAAVDSAPALNAAEQGPAFTKFTYAGAADSDVRIGDATFIANSTDGDHTFAIAAAAKASGAQIAGYKLSDGLTIDQTDGTIVLNKNVTANKSYELDKIDVTAYDTFGNSTTNTLAELNAALNSSDTPTPEGKGVTVPNVYVDVETGKTALRINGKTGTTVANASGTLTITSTDSLFSKRIELLNAQANNENASDAEKNLTLITVTKPDPNDASKTVTTGVCAVATVKVTGAGTTANPYSIACGNTFADNDPQGEYRYALNAVLGETQNGSATFTYDKTAPTVTLQQFKATADQDFTTGTEIHSIKDGGVTLTFAVDGTGSTVNASAITLSADDGFYTDASGKATALDADALNALKTFDGTTLTLTFTDQGSYDLSKLKIGVKDAAGNAQADNPKAVSDYKTAGAAARNYTRIAVIAPSTLKGTYTVQVNGENLKAGDNYLNKAPQSVAVKLQPAAGVNADQFRTSIDAIWPSLAGRTLLTSTRDGDDSTQGVCVIPADNPGFDKGAYTIVCGDPAGDDKPIAIDGADGTYTFSAGTDVLVSDLLADRAANTGDTIKLDTKAPTVALQQFKATAGQDFTTGT</sequence>
<feature type="chain" id="PRO_5038884879" evidence="2">
    <location>
        <begin position="30"/>
        <end position="809"/>
    </location>
</feature>
<gene>
    <name evidence="3" type="ORF">EHS19_00705</name>
</gene>
<keyword evidence="4" id="KW-1185">Reference proteome</keyword>
<accession>A0A5N5RN09</accession>
<feature type="compositionally biased region" description="Low complexity" evidence="1">
    <location>
        <begin position="79"/>
        <end position="90"/>
    </location>
</feature>
<evidence type="ECO:0000256" key="2">
    <source>
        <dbReference type="SAM" id="SignalP"/>
    </source>
</evidence>